<gene>
    <name evidence="1" type="ORF">L6452_09555</name>
</gene>
<evidence type="ECO:0000313" key="1">
    <source>
        <dbReference type="EMBL" id="KAI3747109.1"/>
    </source>
</evidence>
<organism evidence="1 2">
    <name type="scientific">Arctium lappa</name>
    <name type="common">Greater burdock</name>
    <name type="synonym">Lappa major</name>
    <dbReference type="NCBI Taxonomy" id="4217"/>
    <lineage>
        <taxon>Eukaryota</taxon>
        <taxon>Viridiplantae</taxon>
        <taxon>Streptophyta</taxon>
        <taxon>Embryophyta</taxon>
        <taxon>Tracheophyta</taxon>
        <taxon>Spermatophyta</taxon>
        <taxon>Magnoliopsida</taxon>
        <taxon>eudicotyledons</taxon>
        <taxon>Gunneridae</taxon>
        <taxon>Pentapetalae</taxon>
        <taxon>asterids</taxon>
        <taxon>campanulids</taxon>
        <taxon>Asterales</taxon>
        <taxon>Asteraceae</taxon>
        <taxon>Carduoideae</taxon>
        <taxon>Cardueae</taxon>
        <taxon>Arctiinae</taxon>
        <taxon>Arctium</taxon>
    </lineage>
</organism>
<protein>
    <submittedName>
        <fullName evidence="1">Uncharacterized protein</fullName>
    </submittedName>
</protein>
<name>A0ACB9DKD7_ARCLA</name>
<reference evidence="2" key="1">
    <citation type="journal article" date="2022" name="Mol. Ecol. Resour.">
        <title>The genomes of chicory, endive, great burdock and yacon provide insights into Asteraceae palaeo-polyploidization history and plant inulin production.</title>
        <authorList>
            <person name="Fan W."/>
            <person name="Wang S."/>
            <person name="Wang H."/>
            <person name="Wang A."/>
            <person name="Jiang F."/>
            <person name="Liu H."/>
            <person name="Zhao H."/>
            <person name="Xu D."/>
            <person name="Zhang Y."/>
        </authorList>
    </citation>
    <scope>NUCLEOTIDE SEQUENCE [LARGE SCALE GENOMIC DNA]</scope>
    <source>
        <strain evidence="2">cv. Niubang</strain>
    </source>
</reference>
<sequence length="101" mass="11382">MEDCSNHGVDEENIKTPDNPTGEETSQIVYTKEKPTVDDLGSDRFTEDIGVHESPIPEESTYKKVEFDDTVSDPPTFFKDDDIKKARRNSTSKYFCGLGES</sequence>
<proteinExistence type="predicted"/>
<dbReference type="EMBL" id="CM042049">
    <property type="protein sequence ID" value="KAI3747109.1"/>
    <property type="molecule type" value="Genomic_DNA"/>
</dbReference>
<comment type="caution">
    <text evidence="1">The sequence shown here is derived from an EMBL/GenBank/DDBJ whole genome shotgun (WGS) entry which is preliminary data.</text>
</comment>
<keyword evidence="2" id="KW-1185">Reference proteome</keyword>
<evidence type="ECO:0000313" key="2">
    <source>
        <dbReference type="Proteomes" id="UP001055879"/>
    </source>
</evidence>
<dbReference type="Proteomes" id="UP001055879">
    <property type="component" value="Linkage Group LG03"/>
</dbReference>
<reference evidence="1 2" key="2">
    <citation type="journal article" date="2022" name="Mol. Ecol. Resour.">
        <title>The genomes of chicory, endive, great burdock and yacon provide insights into Asteraceae paleo-polyploidization history and plant inulin production.</title>
        <authorList>
            <person name="Fan W."/>
            <person name="Wang S."/>
            <person name="Wang H."/>
            <person name="Wang A."/>
            <person name="Jiang F."/>
            <person name="Liu H."/>
            <person name="Zhao H."/>
            <person name="Xu D."/>
            <person name="Zhang Y."/>
        </authorList>
    </citation>
    <scope>NUCLEOTIDE SEQUENCE [LARGE SCALE GENOMIC DNA]</scope>
    <source>
        <strain evidence="2">cv. Niubang</strain>
    </source>
</reference>
<accession>A0ACB9DKD7</accession>